<dbReference type="EMBL" id="GL573228">
    <property type="protein sequence ID" value="ELR09069.1"/>
    <property type="molecule type" value="Genomic_DNA"/>
</dbReference>
<organism evidence="3 4">
    <name type="scientific">Pseudogymnoascus destructans (strain ATCC MYA-4855 / 20631-21)</name>
    <name type="common">Bat white-nose syndrome fungus</name>
    <name type="synonym">Geomyces destructans</name>
    <dbReference type="NCBI Taxonomy" id="658429"/>
    <lineage>
        <taxon>Eukaryota</taxon>
        <taxon>Fungi</taxon>
        <taxon>Dikarya</taxon>
        <taxon>Ascomycota</taxon>
        <taxon>Pezizomycotina</taxon>
        <taxon>Leotiomycetes</taxon>
        <taxon>Thelebolales</taxon>
        <taxon>Thelebolaceae</taxon>
        <taxon>Pseudogymnoascus</taxon>
    </lineage>
</organism>
<evidence type="ECO:0000256" key="2">
    <source>
        <dbReference type="SAM" id="SignalP"/>
    </source>
</evidence>
<dbReference type="AlphaFoldDB" id="L8G881"/>
<protein>
    <recommendedName>
        <fullName evidence="5">Secreted protein</fullName>
    </recommendedName>
</protein>
<keyword evidence="2" id="KW-0732">Signal</keyword>
<feature type="chain" id="PRO_5003989548" description="Secreted protein" evidence="2">
    <location>
        <begin position="22"/>
        <end position="100"/>
    </location>
</feature>
<proteinExistence type="predicted"/>
<name>L8G881_PSED2</name>
<feature type="region of interest" description="Disordered" evidence="1">
    <location>
        <begin position="71"/>
        <end position="100"/>
    </location>
</feature>
<sequence>MVAHIQHLSLGCLTLVHLTTGQRQHVLVSARLGKLPQEHGEACGSRKTTCHSRSVVLQDHQQLYQKHTLLKNRSSTPQDTTREKMSRTGIVSRTMPLSRQ</sequence>
<gene>
    <name evidence="3" type="ORF">GMDG_03655</name>
</gene>
<dbReference type="InParanoid" id="L8G881"/>
<evidence type="ECO:0000256" key="1">
    <source>
        <dbReference type="SAM" id="MobiDB-lite"/>
    </source>
</evidence>
<evidence type="ECO:0000313" key="3">
    <source>
        <dbReference type="EMBL" id="ELR09069.1"/>
    </source>
</evidence>
<dbReference type="VEuPathDB" id="FungiDB:GMDG_03655"/>
<dbReference type="HOGENOM" id="CLU_2307232_0_0_1"/>
<feature type="compositionally biased region" description="Polar residues" evidence="1">
    <location>
        <begin position="89"/>
        <end position="100"/>
    </location>
</feature>
<accession>L8G881</accession>
<evidence type="ECO:0000313" key="4">
    <source>
        <dbReference type="Proteomes" id="UP000011064"/>
    </source>
</evidence>
<evidence type="ECO:0008006" key="5">
    <source>
        <dbReference type="Google" id="ProtNLM"/>
    </source>
</evidence>
<reference evidence="4" key="1">
    <citation type="submission" date="2010-09" db="EMBL/GenBank/DDBJ databases">
        <title>The genome sequence of Geomyces destructans 20631-21.</title>
        <authorList>
            <consortium name="The Broad Institute Genome Sequencing Platform"/>
            <person name="Cuomo C.A."/>
            <person name="Blehert D.S."/>
            <person name="Lorch J.M."/>
            <person name="Young S.K."/>
            <person name="Zeng Q."/>
            <person name="Gargeya S."/>
            <person name="Fitzgerald M."/>
            <person name="Haas B."/>
            <person name="Abouelleil A."/>
            <person name="Alvarado L."/>
            <person name="Arachchi H.M."/>
            <person name="Berlin A."/>
            <person name="Brown A."/>
            <person name="Chapman S.B."/>
            <person name="Chen Z."/>
            <person name="Dunbar C."/>
            <person name="Freedman E."/>
            <person name="Gearin G."/>
            <person name="Gellesch M."/>
            <person name="Goldberg J."/>
            <person name="Griggs A."/>
            <person name="Gujja S."/>
            <person name="Heiman D."/>
            <person name="Howarth C."/>
            <person name="Larson L."/>
            <person name="Lui A."/>
            <person name="MacDonald P.J.P."/>
            <person name="Montmayeur A."/>
            <person name="Murphy C."/>
            <person name="Neiman D."/>
            <person name="Pearson M."/>
            <person name="Priest M."/>
            <person name="Roberts A."/>
            <person name="Saif S."/>
            <person name="Shea T."/>
            <person name="Shenoy N."/>
            <person name="Sisk P."/>
            <person name="Stolte C."/>
            <person name="Sykes S."/>
            <person name="Wortman J."/>
            <person name="Nusbaum C."/>
            <person name="Birren B."/>
        </authorList>
    </citation>
    <scope>NUCLEOTIDE SEQUENCE [LARGE SCALE GENOMIC DNA]</scope>
    <source>
        <strain evidence="4">ATCC MYA-4855 / 20631-21</strain>
    </source>
</reference>
<feature type="signal peptide" evidence="2">
    <location>
        <begin position="1"/>
        <end position="21"/>
    </location>
</feature>
<dbReference type="Proteomes" id="UP000011064">
    <property type="component" value="Unassembled WGS sequence"/>
</dbReference>
<keyword evidence="4" id="KW-1185">Reference proteome</keyword>